<name>A0A834IPR3_RHYFE</name>
<protein>
    <submittedName>
        <fullName evidence="1">Uncharacterized protein</fullName>
    </submittedName>
</protein>
<evidence type="ECO:0000313" key="2">
    <source>
        <dbReference type="Proteomes" id="UP000625711"/>
    </source>
</evidence>
<dbReference type="AlphaFoldDB" id="A0A834IPR3"/>
<accession>A0A834IPR3</accession>
<proteinExistence type="predicted"/>
<organism evidence="1 2">
    <name type="scientific">Rhynchophorus ferrugineus</name>
    <name type="common">Red palm weevil</name>
    <name type="synonym">Curculio ferrugineus</name>
    <dbReference type="NCBI Taxonomy" id="354439"/>
    <lineage>
        <taxon>Eukaryota</taxon>
        <taxon>Metazoa</taxon>
        <taxon>Ecdysozoa</taxon>
        <taxon>Arthropoda</taxon>
        <taxon>Hexapoda</taxon>
        <taxon>Insecta</taxon>
        <taxon>Pterygota</taxon>
        <taxon>Neoptera</taxon>
        <taxon>Endopterygota</taxon>
        <taxon>Coleoptera</taxon>
        <taxon>Polyphaga</taxon>
        <taxon>Cucujiformia</taxon>
        <taxon>Curculionidae</taxon>
        <taxon>Dryophthorinae</taxon>
        <taxon>Rhynchophorus</taxon>
    </lineage>
</organism>
<dbReference type="EMBL" id="JAACXV010000061">
    <property type="protein sequence ID" value="KAF7285069.1"/>
    <property type="molecule type" value="Genomic_DNA"/>
</dbReference>
<reference evidence="1" key="1">
    <citation type="submission" date="2020-08" db="EMBL/GenBank/DDBJ databases">
        <title>Genome sequencing and assembly of the red palm weevil Rhynchophorus ferrugineus.</title>
        <authorList>
            <person name="Dias G.B."/>
            <person name="Bergman C.M."/>
            <person name="Manee M."/>
        </authorList>
    </citation>
    <scope>NUCLEOTIDE SEQUENCE</scope>
    <source>
        <strain evidence="1">AA-2017</strain>
        <tissue evidence="1">Whole larva</tissue>
    </source>
</reference>
<comment type="caution">
    <text evidence="1">The sequence shown here is derived from an EMBL/GenBank/DDBJ whole genome shotgun (WGS) entry which is preliminary data.</text>
</comment>
<sequence length="94" mass="10231">MFVHGGVKSLTLMWKCKKWDILSYSPYYPDIDPAIVSAKLGISASGSWLAHVPTMTIACHGGDSQTLSVPYHPEGDRFVVLVTSLGGCQYPDDD</sequence>
<gene>
    <name evidence="1" type="ORF">GWI33_011920</name>
</gene>
<keyword evidence="2" id="KW-1185">Reference proteome</keyword>
<dbReference type="Proteomes" id="UP000625711">
    <property type="component" value="Unassembled WGS sequence"/>
</dbReference>
<evidence type="ECO:0000313" key="1">
    <source>
        <dbReference type="EMBL" id="KAF7285069.1"/>
    </source>
</evidence>